<reference evidence="2" key="1">
    <citation type="journal article" date="2018" name="Nat. Plants">
        <title>Whole-genome landscape of Medicago truncatula symbiotic genes.</title>
        <authorList>
            <person name="Pecrix Y."/>
            <person name="Gamas P."/>
            <person name="Carrere S."/>
        </authorList>
    </citation>
    <scope>NUCLEOTIDE SEQUENCE</scope>
    <source>
        <tissue evidence="2">Leaves</tissue>
    </source>
</reference>
<accession>A0A396JS53</accession>
<dbReference type="Gramene" id="rna5136">
    <property type="protein sequence ID" value="RHN81136.1"/>
    <property type="gene ID" value="gene5136"/>
</dbReference>
<dbReference type="Proteomes" id="UP000265566">
    <property type="component" value="Chromosome 1"/>
</dbReference>
<keyword evidence="2" id="KW-0346">Stress response</keyword>
<gene>
    <name evidence="2" type="ORF">MtrunA17_Chr1g0195761</name>
</gene>
<feature type="compositionally biased region" description="Basic and acidic residues" evidence="1">
    <location>
        <begin position="31"/>
        <end position="45"/>
    </location>
</feature>
<evidence type="ECO:0000313" key="2">
    <source>
        <dbReference type="EMBL" id="RHN81136.1"/>
    </source>
</evidence>
<dbReference type="AlphaFoldDB" id="A0A396JS53"/>
<organism evidence="2">
    <name type="scientific">Medicago truncatula</name>
    <name type="common">Barrel medic</name>
    <name type="synonym">Medicago tribuloides</name>
    <dbReference type="NCBI Taxonomy" id="3880"/>
    <lineage>
        <taxon>Eukaryota</taxon>
        <taxon>Viridiplantae</taxon>
        <taxon>Streptophyta</taxon>
        <taxon>Embryophyta</taxon>
        <taxon>Tracheophyta</taxon>
        <taxon>Spermatophyta</taxon>
        <taxon>Magnoliopsida</taxon>
        <taxon>eudicotyledons</taxon>
        <taxon>Gunneridae</taxon>
        <taxon>Pentapetalae</taxon>
        <taxon>rosids</taxon>
        <taxon>fabids</taxon>
        <taxon>Fabales</taxon>
        <taxon>Fabaceae</taxon>
        <taxon>Papilionoideae</taxon>
        <taxon>50 kb inversion clade</taxon>
        <taxon>NPAAA clade</taxon>
        <taxon>Hologalegina</taxon>
        <taxon>IRL clade</taxon>
        <taxon>Trifolieae</taxon>
        <taxon>Medicago</taxon>
    </lineage>
</organism>
<name>A0A396JS53_MEDTR</name>
<dbReference type="EMBL" id="PSQE01000001">
    <property type="protein sequence ID" value="RHN81136.1"/>
    <property type="molecule type" value="Genomic_DNA"/>
</dbReference>
<sequence>MGSRINELEQSINDLRAEMGVESSPSPAAPEKPKEEESKKEEGSD</sequence>
<protein>
    <submittedName>
        <fullName evidence="2">Putative Heat shock factor binding 1</fullName>
    </submittedName>
</protein>
<proteinExistence type="predicted"/>
<evidence type="ECO:0000256" key="1">
    <source>
        <dbReference type="SAM" id="MobiDB-lite"/>
    </source>
</evidence>
<feature type="region of interest" description="Disordered" evidence="1">
    <location>
        <begin position="1"/>
        <end position="45"/>
    </location>
</feature>
<comment type="caution">
    <text evidence="2">The sequence shown here is derived from an EMBL/GenBank/DDBJ whole genome shotgun (WGS) entry which is preliminary data.</text>
</comment>